<comment type="caution">
    <text evidence="1">The sequence shown here is derived from an EMBL/GenBank/DDBJ whole genome shotgun (WGS) entry which is preliminary data.</text>
</comment>
<sequence length="64" mass="7074">MLGMITHLRRLVSSNVSWFLLFARMLSTGIDPSATEANTAADQSALPRFEMHPLLSRLSGKMVV</sequence>
<evidence type="ECO:0000313" key="1">
    <source>
        <dbReference type="EMBL" id="PJF46655.1"/>
    </source>
</evidence>
<dbReference type="AlphaFoldDB" id="A0A2M8QA10"/>
<evidence type="ECO:0000313" key="2">
    <source>
        <dbReference type="Proteomes" id="UP000230790"/>
    </source>
</evidence>
<dbReference type="EMBL" id="PGTN01000114">
    <property type="protein sequence ID" value="PJF46655.1"/>
    <property type="molecule type" value="Genomic_DNA"/>
</dbReference>
<gene>
    <name evidence="1" type="ORF">CUN48_12690</name>
</gene>
<organism evidence="1 2">
    <name type="scientific">Candidatus Thermofonsia Clade 3 bacterium</name>
    <dbReference type="NCBI Taxonomy" id="2364212"/>
    <lineage>
        <taxon>Bacteria</taxon>
        <taxon>Bacillati</taxon>
        <taxon>Chloroflexota</taxon>
        <taxon>Candidatus Thermofontia</taxon>
        <taxon>Candidatus Thermofonsia Clade 3</taxon>
    </lineage>
</organism>
<protein>
    <submittedName>
        <fullName evidence="1">Uncharacterized protein</fullName>
    </submittedName>
</protein>
<proteinExistence type="predicted"/>
<accession>A0A2M8QA10</accession>
<reference evidence="1 2" key="1">
    <citation type="submission" date="2017-11" db="EMBL/GenBank/DDBJ databases">
        <title>Evolution of Phototrophy in the Chloroflexi Phylum Driven by Horizontal Gene Transfer.</title>
        <authorList>
            <person name="Ward L.M."/>
            <person name="Hemp J."/>
            <person name="Shih P.M."/>
            <person name="Mcglynn S.E."/>
            <person name="Fischer W."/>
        </authorList>
    </citation>
    <scope>NUCLEOTIDE SEQUENCE [LARGE SCALE GENOMIC DNA]</scope>
    <source>
        <strain evidence="1">JP3_7</strain>
    </source>
</reference>
<dbReference type="Proteomes" id="UP000230790">
    <property type="component" value="Unassembled WGS sequence"/>
</dbReference>
<name>A0A2M8QA10_9CHLR</name>